<dbReference type="AlphaFoldDB" id="A0A7J7JB68"/>
<dbReference type="EMBL" id="VXIV02002788">
    <property type="protein sequence ID" value="KAF6022914.1"/>
    <property type="molecule type" value="Genomic_DNA"/>
</dbReference>
<keyword evidence="1" id="KW-0175">Coiled coil</keyword>
<evidence type="ECO:0000256" key="2">
    <source>
        <dbReference type="SAM" id="MobiDB-lite"/>
    </source>
</evidence>
<feature type="coiled-coil region" evidence="1">
    <location>
        <begin position="514"/>
        <end position="765"/>
    </location>
</feature>
<evidence type="ECO:0000256" key="1">
    <source>
        <dbReference type="SAM" id="Coils"/>
    </source>
</evidence>
<dbReference type="Proteomes" id="UP000593567">
    <property type="component" value="Unassembled WGS sequence"/>
</dbReference>
<evidence type="ECO:0000313" key="3">
    <source>
        <dbReference type="EMBL" id="KAF6022914.1"/>
    </source>
</evidence>
<feature type="coiled-coil region" evidence="1">
    <location>
        <begin position="14"/>
        <end position="121"/>
    </location>
</feature>
<protein>
    <submittedName>
        <fullName evidence="3">Uncharacterized protein</fullName>
    </submittedName>
</protein>
<proteinExistence type="predicted"/>
<keyword evidence="4" id="KW-1185">Reference proteome</keyword>
<accession>A0A7J7JB68</accession>
<feature type="coiled-coil region" evidence="1">
    <location>
        <begin position="163"/>
        <end position="197"/>
    </location>
</feature>
<reference evidence="3" key="1">
    <citation type="submission" date="2020-06" db="EMBL/GenBank/DDBJ databases">
        <title>Draft genome of Bugula neritina, a colonial animal packing powerful symbionts and potential medicines.</title>
        <authorList>
            <person name="Rayko M."/>
        </authorList>
    </citation>
    <scope>NUCLEOTIDE SEQUENCE [LARGE SCALE GENOMIC DNA]</scope>
    <source>
        <strain evidence="3">Kwan_BN1</strain>
    </source>
</reference>
<feature type="coiled-coil region" evidence="1">
    <location>
        <begin position="223"/>
        <end position="257"/>
    </location>
</feature>
<organism evidence="3 4">
    <name type="scientific">Bugula neritina</name>
    <name type="common">Brown bryozoan</name>
    <name type="synonym">Sertularia neritina</name>
    <dbReference type="NCBI Taxonomy" id="10212"/>
    <lineage>
        <taxon>Eukaryota</taxon>
        <taxon>Metazoa</taxon>
        <taxon>Spiralia</taxon>
        <taxon>Lophotrochozoa</taxon>
        <taxon>Bryozoa</taxon>
        <taxon>Gymnolaemata</taxon>
        <taxon>Cheilostomatida</taxon>
        <taxon>Flustrina</taxon>
        <taxon>Buguloidea</taxon>
        <taxon>Bugulidae</taxon>
        <taxon>Bugula</taxon>
    </lineage>
</organism>
<dbReference type="Gene3D" id="1.10.287.1490">
    <property type="match status" value="1"/>
</dbReference>
<feature type="compositionally biased region" description="Polar residues" evidence="2">
    <location>
        <begin position="848"/>
        <end position="857"/>
    </location>
</feature>
<name>A0A7J7JB68_BUGNE</name>
<dbReference type="OrthoDB" id="10255522at2759"/>
<feature type="region of interest" description="Disordered" evidence="2">
    <location>
        <begin position="832"/>
        <end position="896"/>
    </location>
</feature>
<gene>
    <name evidence="3" type="ORF">EB796_018770</name>
</gene>
<comment type="caution">
    <text evidence="3">The sequence shown here is derived from an EMBL/GenBank/DDBJ whole genome shotgun (WGS) entry which is preliminary data.</text>
</comment>
<feature type="coiled-coil region" evidence="1">
    <location>
        <begin position="328"/>
        <end position="355"/>
    </location>
</feature>
<evidence type="ECO:0000313" key="4">
    <source>
        <dbReference type="Proteomes" id="UP000593567"/>
    </source>
</evidence>
<sequence>MVTESEHNMIKHQLKNRIQMIQRLTEQNNMLKEEMEALREVLQHPVETRAETTAELELEKRKARKFEVENEKLQRELRLCEEDLKDFANARTGDSTVAYIVKQREEEITRLKDHLAEQQRILVAQNKLLSGEITHKRSRTGSQSKFQKVDLTEMTGASKTQLVAIMTEESQKMKKSLEKLEEENRRLSTSMMEKDAALIELNSSLKQYEKVLQVNPETGEKDLIGYRERIKKGETELSRLQVEMEELTQRHKILMISKDPEFLTAKTNYAEQMGALVSEIIDLQSNKEMKKLCEKLEMVESVNFDLAQKNKELTAMKLNLIPKLRGEAEEARISYEEISHEMQKQQAALKSAELKEGLKFEKERQNEKEETGYIEKTLKEKLEIREAELRVVRKESIESKAVAEEKEGAALHWKLKCEDRNRELHDLQEKLMLELKVKDREIQSLKQVSKPVTTPTKIPDEKEILQLTQQIKEIQHKHMELITKTKSTDEIQGENIDKFYSEIGSLALVLHSAVKEKDAELEKLDSELTAYKVEKEAFQEECAKMIQDKQMEIRKLCNQIEKLEVESAKFNASKEAEISKLKAEVKDKVEKAKTEKAHVNASKENQITKLKSENDKLSSLHQRDTKTIHDLREQIKKLESDRTQLSLQRDSMKATNERLRKDLEQVKQDKKYLEKMVDRLNHEMEVRVAAVRRDSNKVLQQTEENVANIYGKMEKIARERGEISTELQAILKEKETRIEKLSQQVEKFSSAKEKAEGDLKQKMEKKSKEVVSLRSEIKKMGLEGVKLLEQREKEIMEMRTHLKNVLKVMESKARASKDMGIPPAMEAAVSKLNVQKPSKLAPAKSTAGAASQKSSTGMEPKQQKSASDMEPKQPKSALTITSSKKLPAKVIVSTNK</sequence>